<protein>
    <submittedName>
        <fullName evidence="1">Uncharacterized protein</fullName>
    </submittedName>
</protein>
<proteinExistence type="predicted"/>
<name>A0A6J5LRR4_9CAUD</name>
<dbReference type="EMBL" id="LR796317">
    <property type="protein sequence ID" value="CAB4136432.1"/>
    <property type="molecule type" value="Genomic_DNA"/>
</dbReference>
<evidence type="ECO:0000313" key="1">
    <source>
        <dbReference type="EMBL" id="CAB4136432.1"/>
    </source>
</evidence>
<sequence length="59" mass="7095">MNDLPNFASWNNEDLVKFAEKSYLNLRYQQEQLERLQRHLKGTAEMARAMRELLAPWND</sequence>
<accession>A0A6J5LRR4</accession>
<gene>
    <name evidence="1" type="ORF">UFOVP306_2</name>
</gene>
<organism evidence="1">
    <name type="scientific">uncultured Caudovirales phage</name>
    <dbReference type="NCBI Taxonomy" id="2100421"/>
    <lineage>
        <taxon>Viruses</taxon>
        <taxon>Duplodnaviria</taxon>
        <taxon>Heunggongvirae</taxon>
        <taxon>Uroviricota</taxon>
        <taxon>Caudoviricetes</taxon>
        <taxon>Peduoviridae</taxon>
        <taxon>Maltschvirus</taxon>
        <taxon>Maltschvirus maltsch</taxon>
    </lineage>
</organism>
<reference evidence="1" key="1">
    <citation type="submission" date="2020-04" db="EMBL/GenBank/DDBJ databases">
        <authorList>
            <person name="Chiriac C."/>
            <person name="Salcher M."/>
            <person name="Ghai R."/>
            <person name="Kavagutti S V."/>
        </authorList>
    </citation>
    <scope>NUCLEOTIDE SEQUENCE</scope>
</reference>